<dbReference type="AlphaFoldDB" id="F0WHV5"/>
<organism evidence="2">
    <name type="scientific">Albugo laibachii Nc14</name>
    <dbReference type="NCBI Taxonomy" id="890382"/>
    <lineage>
        <taxon>Eukaryota</taxon>
        <taxon>Sar</taxon>
        <taxon>Stramenopiles</taxon>
        <taxon>Oomycota</taxon>
        <taxon>Peronosporomycetes</taxon>
        <taxon>Albuginales</taxon>
        <taxon>Albuginaceae</taxon>
        <taxon>Albugo</taxon>
    </lineage>
</organism>
<name>F0WHV5_9STRA</name>
<feature type="compositionally biased region" description="Polar residues" evidence="1">
    <location>
        <begin position="293"/>
        <end position="316"/>
    </location>
</feature>
<sequence>MATSNAIATHFIPKKLVWFRLTSIFIWSAVTINGHGYMGYLQESKYRELCVFYPGVDITGYSALINGTRMCPGVQLGTDSPTNVKNFDGCMTKDYNYKSLVDFITENQEPLPNATPLYGFSLPDKMEPVVLNKSLIFVQGIGHHGPCCIRCDDEIVSYKLNCALSYTTKPAYIPLDYEKCVNAKMVWFYWVAMHGPSWQVYISAFPAVTGSMPAGAVEGANDSDAGPVGTAFSGGGSGNSSASGSGTKGKTTGSPQGSNGYGDQTEAKGTPTAGQVTPAAGQPHGDGGKGNDATPTKESNSNAYGAQSKTGNNDGAQKQDDPSKPSNPEAPGKPGGNGDAKNDDKKAENSTDGGYGDPSKTNNNGGGQKESSPPKVETQATPKAAGSTNGNGDNGTDDNASKSAKCTLRKKDPNW</sequence>
<dbReference type="EMBL" id="FR824149">
    <property type="protein sequence ID" value="CCA20830.1"/>
    <property type="molecule type" value="Genomic_DNA"/>
</dbReference>
<protein>
    <submittedName>
        <fullName evidence="2">Uncharacterized protein AlNc14C104G6162</fullName>
    </submittedName>
</protein>
<evidence type="ECO:0000256" key="1">
    <source>
        <dbReference type="SAM" id="MobiDB-lite"/>
    </source>
</evidence>
<reference evidence="2" key="2">
    <citation type="submission" date="2011-02" db="EMBL/GenBank/DDBJ databases">
        <authorList>
            <person name="MacLean D."/>
        </authorList>
    </citation>
    <scope>NUCLEOTIDE SEQUENCE</scope>
</reference>
<accession>F0WHV5</accession>
<reference evidence="2" key="1">
    <citation type="journal article" date="2011" name="PLoS Biol.">
        <title>Gene gain and loss during evolution of obligate parasitism in the white rust pathogen of Arabidopsis thaliana.</title>
        <authorList>
            <person name="Kemen E."/>
            <person name="Gardiner A."/>
            <person name="Schultz-Larsen T."/>
            <person name="Kemen A.C."/>
            <person name="Balmuth A.L."/>
            <person name="Robert-Seilaniantz A."/>
            <person name="Bailey K."/>
            <person name="Holub E."/>
            <person name="Studholme D.J."/>
            <person name="Maclean D."/>
            <person name="Jones J.D."/>
        </authorList>
    </citation>
    <scope>NUCLEOTIDE SEQUENCE</scope>
</reference>
<gene>
    <name evidence="2" type="primary">AlNc14C104G6162</name>
    <name evidence="2" type="ORF">ALNC14_069730</name>
</gene>
<feature type="region of interest" description="Disordered" evidence="1">
    <location>
        <begin position="219"/>
        <end position="415"/>
    </location>
</feature>
<evidence type="ECO:0000313" key="2">
    <source>
        <dbReference type="EMBL" id="CCA20830.1"/>
    </source>
</evidence>
<feature type="compositionally biased region" description="Basic and acidic residues" evidence="1">
    <location>
        <begin position="340"/>
        <end position="349"/>
    </location>
</feature>
<proteinExistence type="predicted"/>
<feature type="compositionally biased region" description="Low complexity" evidence="1">
    <location>
        <begin position="239"/>
        <end position="258"/>
    </location>
</feature>
<dbReference type="HOGENOM" id="CLU_662943_0_0_1"/>